<evidence type="ECO:0000313" key="5">
    <source>
        <dbReference type="EMBL" id="PZG13440.1"/>
    </source>
</evidence>
<dbReference type="AlphaFoldDB" id="A0A2W2EIN1"/>
<protein>
    <submittedName>
        <fullName evidence="5">Glycoside hydrolase family 5</fullName>
    </submittedName>
</protein>
<dbReference type="GO" id="GO:0009986">
    <property type="term" value="C:cell surface"/>
    <property type="evidence" value="ECO:0007669"/>
    <property type="project" value="TreeGrafter"/>
</dbReference>
<name>A0A2W2EIN1_9ACTN</name>
<evidence type="ECO:0000256" key="2">
    <source>
        <dbReference type="ARBA" id="ARBA00023295"/>
    </source>
</evidence>
<comment type="similarity">
    <text evidence="3">Belongs to the glycosyl hydrolase 5 (cellulase A) family.</text>
</comment>
<gene>
    <name evidence="5" type="ORF">C1J01_29995</name>
</gene>
<dbReference type="Gene3D" id="3.20.20.80">
    <property type="entry name" value="Glycosidases"/>
    <property type="match status" value="1"/>
</dbReference>
<comment type="caution">
    <text evidence="5">The sequence shown here is derived from an EMBL/GenBank/DDBJ whole genome shotgun (WGS) entry which is preliminary data.</text>
</comment>
<evidence type="ECO:0000256" key="3">
    <source>
        <dbReference type="RuleBase" id="RU361153"/>
    </source>
</evidence>
<proteinExistence type="inferred from homology"/>
<dbReference type="Pfam" id="PF00150">
    <property type="entry name" value="Cellulase"/>
    <property type="match status" value="1"/>
</dbReference>
<dbReference type="PANTHER" id="PTHR31297:SF13">
    <property type="entry name" value="PUTATIVE-RELATED"/>
    <property type="match status" value="1"/>
</dbReference>
<dbReference type="PANTHER" id="PTHR31297">
    <property type="entry name" value="GLUCAN ENDO-1,6-BETA-GLUCOSIDASE B"/>
    <property type="match status" value="1"/>
</dbReference>
<keyword evidence="2 3" id="KW-0326">Glycosidase</keyword>
<feature type="domain" description="Glycoside hydrolase family 5" evidence="4">
    <location>
        <begin position="77"/>
        <end position="339"/>
    </location>
</feature>
<reference evidence="5 6" key="1">
    <citation type="submission" date="2018-01" db="EMBL/GenBank/DDBJ databases">
        <title>Draft genome sequence of Nonomuraea sp. KC333.</title>
        <authorList>
            <person name="Sahin N."/>
            <person name="Saygin H."/>
            <person name="Ay H."/>
        </authorList>
    </citation>
    <scope>NUCLEOTIDE SEQUENCE [LARGE SCALE GENOMIC DNA]</scope>
    <source>
        <strain evidence="5 6">KC333</strain>
    </source>
</reference>
<keyword evidence="1 3" id="KW-0378">Hydrolase</keyword>
<dbReference type="InterPro" id="IPR050386">
    <property type="entry name" value="Glycosyl_hydrolase_5"/>
</dbReference>
<accession>A0A2W2EIN1</accession>
<organism evidence="5 6">
    <name type="scientific">Nonomuraea aridisoli</name>
    <dbReference type="NCBI Taxonomy" id="2070368"/>
    <lineage>
        <taxon>Bacteria</taxon>
        <taxon>Bacillati</taxon>
        <taxon>Actinomycetota</taxon>
        <taxon>Actinomycetes</taxon>
        <taxon>Streptosporangiales</taxon>
        <taxon>Streptosporangiaceae</taxon>
        <taxon>Nonomuraea</taxon>
    </lineage>
</organism>
<dbReference type="GO" id="GO:0005576">
    <property type="term" value="C:extracellular region"/>
    <property type="evidence" value="ECO:0007669"/>
    <property type="project" value="TreeGrafter"/>
</dbReference>
<dbReference type="GO" id="GO:0008422">
    <property type="term" value="F:beta-glucosidase activity"/>
    <property type="evidence" value="ECO:0007669"/>
    <property type="project" value="TreeGrafter"/>
</dbReference>
<evidence type="ECO:0000259" key="4">
    <source>
        <dbReference type="Pfam" id="PF00150"/>
    </source>
</evidence>
<dbReference type="Proteomes" id="UP000249304">
    <property type="component" value="Unassembled WGS sequence"/>
</dbReference>
<dbReference type="InterPro" id="IPR001547">
    <property type="entry name" value="Glyco_hydro_5"/>
</dbReference>
<keyword evidence="6" id="KW-1185">Reference proteome</keyword>
<dbReference type="GO" id="GO:0009251">
    <property type="term" value="P:glucan catabolic process"/>
    <property type="evidence" value="ECO:0007669"/>
    <property type="project" value="TreeGrafter"/>
</dbReference>
<evidence type="ECO:0000313" key="6">
    <source>
        <dbReference type="Proteomes" id="UP000249304"/>
    </source>
</evidence>
<dbReference type="SUPFAM" id="SSF51445">
    <property type="entry name" value="(Trans)glycosidases"/>
    <property type="match status" value="1"/>
</dbReference>
<evidence type="ECO:0000256" key="1">
    <source>
        <dbReference type="ARBA" id="ARBA00022801"/>
    </source>
</evidence>
<dbReference type="RefSeq" id="WP_111182342.1">
    <property type="nucleotide sequence ID" value="NZ_POUD01000156.1"/>
</dbReference>
<sequence length="465" mass="52920">MHDESVRLHIDGDRLVAASGEAVRLRGVGLGGWMNMENFITGYPSTEELQRAALRRVLGQEVYDAFFERFLEVFFTDDDARFLAGLGMNSVRVPFNYRHFEDDDRPMRLKEEGFLLLDRVIETCARNGLYTVLDLHAAPGYHNQRWHSDNPTHRSLFWTHRHFQDRVVHLWEALADRYRDNPWVAGYNPLNEPADPSGERIGPFYERLHAAIRAVDPAHVIFLDGNRHATDFGLFADPLPGTVYTVHDYALAGFADSGDYPGISRGRHVDRAYLEARFLERAEYMRRTGTPIWVGEFGPVYSTPYGGDPALDAARYRVLADQLGIYDEYGAGWSLWTYKDIGLQGVVHAAADSPYLRTIAPVLEKKARLGVDVWGGVDTGVRHLLDPIEKAVAEEYPRFDPPPFGQRQWIHVLVRHILLAEPMVDEFAGLFAGIDAEQARELADSFRFDRCVVRTPLAETLRKHL</sequence>
<dbReference type="FunFam" id="3.20.20.80:FF:000130">
    <property type="entry name" value="Endoglucanase C"/>
    <property type="match status" value="1"/>
</dbReference>
<dbReference type="OrthoDB" id="4771662at2"/>
<dbReference type="InterPro" id="IPR017853">
    <property type="entry name" value="GH"/>
</dbReference>
<dbReference type="EMBL" id="POUD01000156">
    <property type="protein sequence ID" value="PZG13440.1"/>
    <property type="molecule type" value="Genomic_DNA"/>
</dbReference>